<protein>
    <submittedName>
        <fullName evidence="1">Uncharacterized protein</fullName>
    </submittedName>
</protein>
<reference evidence="1 2" key="1">
    <citation type="submission" date="2015-11" db="EMBL/GenBank/DDBJ databases">
        <title>Expanding the genomic diversity of Burkholderia species for the development of highly accurate diagnostics.</title>
        <authorList>
            <person name="Sahl J."/>
            <person name="Keim P."/>
            <person name="Wagner D."/>
        </authorList>
    </citation>
    <scope>NUCLEOTIDE SEQUENCE [LARGE SCALE GENOMIC DNA]</scope>
    <source>
        <strain evidence="1 2">MSMB2036</strain>
    </source>
</reference>
<dbReference type="AlphaFoldDB" id="A0A103RQP8"/>
<name>A0A103RQP8_9BURK</name>
<proteinExistence type="predicted"/>
<sequence length="103" mass="11323">MCVAAVLSLSVHAVMLQLFHAPYPGASLGSKLPAVVNDAVMIYASSWLYRSLCLSLPLRSRLCRITVLFMILAGLNETLRMRSFDDAPQRLRVAGMLQGMRVA</sequence>
<evidence type="ECO:0000313" key="1">
    <source>
        <dbReference type="EMBL" id="KVG72203.1"/>
    </source>
</evidence>
<dbReference type="EMBL" id="LOXM01000062">
    <property type="protein sequence ID" value="KVG72203.1"/>
    <property type="molecule type" value="Genomic_DNA"/>
</dbReference>
<comment type="caution">
    <text evidence="1">The sequence shown here is derived from an EMBL/GenBank/DDBJ whole genome shotgun (WGS) entry which is preliminary data.</text>
</comment>
<organism evidence="1 2">
    <name type="scientific">Burkholderia ubonensis</name>
    <dbReference type="NCBI Taxonomy" id="101571"/>
    <lineage>
        <taxon>Bacteria</taxon>
        <taxon>Pseudomonadati</taxon>
        <taxon>Pseudomonadota</taxon>
        <taxon>Betaproteobacteria</taxon>
        <taxon>Burkholderiales</taxon>
        <taxon>Burkholderiaceae</taxon>
        <taxon>Burkholderia</taxon>
        <taxon>Burkholderia cepacia complex</taxon>
    </lineage>
</organism>
<accession>A0A103RQP8</accession>
<dbReference type="Proteomes" id="UP000064029">
    <property type="component" value="Unassembled WGS sequence"/>
</dbReference>
<evidence type="ECO:0000313" key="2">
    <source>
        <dbReference type="Proteomes" id="UP000064029"/>
    </source>
</evidence>
<gene>
    <name evidence="1" type="ORF">WJ33_18920</name>
</gene>